<evidence type="ECO:0000313" key="3">
    <source>
        <dbReference type="Proteomes" id="UP000008022"/>
    </source>
</evidence>
<reference evidence="3" key="1">
    <citation type="submission" date="2013-06" db="EMBL/GenBank/DDBJ databases">
        <authorList>
            <person name="Zhao Q."/>
        </authorList>
    </citation>
    <scope>NUCLEOTIDE SEQUENCE</scope>
    <source>
        <strain evidence="3">cv. W1943</strain>
    </source>
</reference>
<dbReference type="OMA" id="QHTYCIT"/>
<dbReference type="EnsemblPlants" id="ORUFI09G21530.1">
    <property type="protein sequence ID" value="ORUFI09G21530.1"/>
    <property type="gene ID" value="ORUFI09G21530"/>
</dbReference>
<accession>A0A0E0QV81</accession>
<sequence>MGEEVQPSSSSMASVQSPQTHLDPLKLSGDNVDATQHTYCITGSVSSALRKLLDTTTLVGWTSTAYSDSGHHLVLVKTIPGYQTPPPTLKYSYPINIKVQVAGGGAQRRAPRSSIDKVAHELAAYGCNLQTVSSWAGCPPGLERLKNAL</sequence>
<dbReference type="AlphaFoldDB" id="A0A0E0QV81"/>
<dbReference type="Gramene" id="ORUFI09G21530.1">
    <property type="protein sequence ID" value="ORUFI09G21530.1"/>
    <property type="gene ID" value="ORUFI09G21530"/>
</dbReference>
<reference evidence="2" key="2">
    <citation type="submission" date="2015-06" db="UniProtKB">
        <authorList>
            <consortium name="EnsemblPlants"/>
        </authorList>
    </citation>
    <scope>IDENTIFICATION</scope>
</reference>
<feature type="region of interest" description="Disordered" evidence="1">
    <location>
        <begin position="1"/>
        <end position="28"/>
    </location>
</feature>
<feature type="compositionally biased region" description="Low complexity" evidence="1">
    <location>
        <begin position="1"/>
        <end position="19"/>
    </location>
</feature>
<dbReference type="HOGENOM" id="CLU_1752724_0_0_1"/>
<name>A0A0E0QV81_ORYRU</name>
<protein>
    <submittedName>
        <fullName evidence="2">Uncharacterized protein</fullName>
    </submittedName>
</protein>
<dbReference type="Proteomes" id="UP000008022">
    <property type="component" value="Unassembled WGS sequence"/>
</dbReference>
<keyword evidence="3" id="KW-1185">Reference proteome</keyword>
<evidence type="ECO:0000313" key="2">
    <source>
        <dbReference type="EnsemblPlants" id="ORUFI09G21530.1"/>
    </source>
</evidence>
<organism evidence="2 3">
    <name type="scientific">Oryza rufipogon</name>
    <name type="common">Brownbeard rice</name>
    <name type="synonym">Asian wild rice</name>
    <dbReference type="NCBI Taxonomy" id="4529"/>
    <lineage>
        <taxon>Eukaryota</taxon>
        <taxon>Viridiplantae</taxon>
        <taxon>Streptophyta</taxon>
        <taxon>Embryophyta</taxon>
        <taxon>Tracheophyta</taxon>
        <taxon>Spermatophyta</taxon>
        <taxon>Magnoliopsida</taxon>
        <taxon>Liliopsida</taxon>
        <taxon>Poales</taxon>
        <taxon>Poaceae</taxon>
        <taxon>BOP clade</taxon>
        <taxon>Oryzoideae</taxon>
        <taxon>Oryzeae</taxon>
        <taxon>Oryzinae</taxon>
        <taxon>Oryza</taxon>
    </lineage>
</organism>
<proteinExistence type="predicted"/>
<evidence type="ECO:0000256" key="1">
    <source>
        <dbReference type="SAM" id="MobiDB-lite"/>
    </source>
</evidence>